<feature type="transmembrane region" description="Helical" evidence="6">
    <location>
        <begin position="348"/>
        <end position="367"/>
    </location>
</feature>
<dbReference type="Proteomes" id="UP001596549">
    <property type="component" value="Unassembled WGS sequence"/>
</dbReference>
<comment type="subcellular location">
    <subcellularLocation>
        <location evidence="1">Cell membrane</location>
        <topology evidence="1">Multi-pass membrane protein</topology>
    </subcellularLocation>
</comment>
<reference evidence="8" key="1">
    <citation type="journal article" date="2019" name="Int. J. Syst. Evol. Microbiol.">
        <title>The Global Catalogue of Microorganisms (GCM) 10K type strain sequencing project: providing services to taxonomists for standard genome sequencing and annotation.</title>
        <authorList>
            <consortium name="The Broad Institute Genomics Platform"/>
            <consortium name="The Broad Institute Genome Sequencing Center for Infectious Disease"/>
            <person name="Wu L."/>
            <person name="Ma J."/>
        </authorList>
    </citation>
    <scope>NUCLEOTIDE SEQUENCE [LARGE SCALE GENOMIC DNA]</scope>
    <source>
        <strain evidence="8">NBRC 106396</strain>
    </source>
</reference>
<feature type="transmembrane region" description="Helical" evidence="6">
    <location>
        <begin position="421"/>
        <end position="438"/>
    </location>
</feature>
<comment type="caution">
    <text evidence="7">The sequence shown here is derived from an EMBL/GenBank/DDBJ whole genome shotgun (WGS) entry which is preliminary data.</text>
</comment>
<keyword evidence="5 6" id="KW-0472">Membrane</keyword>
<name>A0ABW2NMP1_9BACL</name>
<proteinExistence type="predicted"/>
<keyword evidence="2" id="KW-1003">Cell membrane</keyword>
<evidence type="ECO:0000256" key="3">
    <source>
        <dbReference type="ARBA" id="ARBA00022692"/>
    </source>
</evidence>
<evidence type="ECO:0000256" key="6">
    <source>
        <dbReference type="SAM" id="Phobius"/>
    </source>
</evidence>
<dbReference type="PIRSF" id="PIRSF006060">
    <property type="entry name" value="AA_transporter"/>
    <property type="match status" value="1"/>
</dbReference>
<accession>A0ABW2NMP1</accession>
<dbReference type="PANTHER" id="PTHR42770:SF14">
    <property type="entry name" value="ARGININE_ORNITHINE ANTIPORTER-RELATED"/>
    <property type="match status" value="1"/>
</dbReference>
<dbReference type="InterPro" id="IPR050367">
    <property type="entry name" value="APC_superfamily"/>
</dbReference>
<evidence type="ECO:0000256" key="4">
    <source>
        <dbReference type="ARBA" id="ARBA00022989"/>
    </source>
</evidence>
<feature type="transmembrane region" description="Helical" evidence="6">
    <location>
        <begin position="379"/>
        <end position="400"/>
    </location>
</feature>
<feature type="transmembrane region" description="Helical" evidence="6">
    <location>
        <begin position="184"/>
        <end position="204"/>
    </location>
</feature>
<feature type="transmembrane region" description="Helical" evidence="6">
    <location>
        <begin position="254"/>
        <end position="277"/>
    </location>
</feature>
<dbReference type="EMBL" id="JBHTCP010000004">
    <property type="protein sequence ID" value="MFC7370680.1"/>
    <property type="molecule type" value="Genomic_DNA"/>
</dbReference>
<feature type="transmembrane region" description="Helical" evidence="6">
    <location>
        <begin position="46"/>
        <end position="65"/>
    </location>
</feature>
<feature type="transmembrane region" description="Helical" evidence="6">
    <location>
        <begin position="140"/>
        <end position="163"/>
    </location>
</feature>
<evidence type="ECO:0000256" key="5">
    <source>
        <dbReference type="ARBA" id="ARBA00023136"/>
    </source>
</evidence>
<feature type="transmembrane region" description="Helical" evidence="6">
    <location>
        <begin position="444"/>
        <end position="461"/>
    </location>
</feature>
<dbReference type="RefSeq" id="WP_379746429.1">
    <property type="nucleotide sequence ID" value="NZ_JBHTCP010000004.1"/>
</dbReference>
<organism evidence="7 8">
    <name type="scientific">Fictibacillus iocasae</name>
    <dbReference type="NCBI Taxonomy" id="2715437"/>
    <lineage>
        <taxon>Bacteria</taxon>
        <taxon>Bacillati</taxon>
        <taxon>Bacillota</taxon>
        <taxon>Bacilli</taxon>
        <taxon>Bacillales</taxon>
        <taxon>Fictibacillaceae</taxon>
        <taxon>Fictibacillus</taxon>
    </lineage>
</organism>
<feature type="transmembrane region" description="Helical" evidence="6">
    <location>
        <begin position="98"/>
        <end position="120"/>
    </location>
</feature>
<evidence type="ECO:0000313" key="8">
    <source>
        <dbReference type="Proteomes" id="UP001596549"/>
    </source>
</evidence>
<sequence length="472" mass="50711">MRLNNKRLGLWVLTALVVGNMVGSGIFMLPRSLAEAASPAGVLSAWLITGFGVLMTALVFGNLSIRKPSLNGGPQNYAKALFKESSEGALLGGYLVSWGYWVANWAGNVAIITTLASYLSTFFPSMTSEKKLFTFMSQTVTAGGLVTFAVCSFLLWAIHFMILRGVEGAGSINFVATAAKVAGFFLFIVVCLFAFEAANIVPFAESIPDDEGGSIGLLGQVNNAAIATLWAFVGVESAVVFSTRAKKQADVKRATILGLFIALALYILITILVMGTLPKEQLVQSQKPLVDALSAVVGSSGSYMMAVLGIISLLGATIGWVLLSAEVPYQAAKQNMFLPQFLKENKNGAPVFSLIVTNLCTQLFIFSVVSQSMAEAFDFIIFIATLAFLVPYIMGAFYQLKLVITGETYENQSRARRMDGVIAGIAAVYSLWVIKAGTADLKTFMLGIALLASGIVLYPLVRRRFLHKKQSQ</sequence>
<keyword evidence="3 6" id="KW-0812">Transmembrane</keyword>
<gene>
    <name evidence="7" type="ORF">ACFQPF_03210</name>
</gene>
<dbReference type="Gene3D" id="1.20.1740.10">
    <property type="entry name" value="Amino acid/polyamine transporter I"/>
    <property type="match status" value="1"/>
</dbReference>
<evidence type="ECO:0000256" key="2">
    <source>
        <dbReference type="ARBA" id="ARBA00022475"/>
    </source>
</evidence>
<feature type="transmembrane region" description="Helical" evidence="6">
    <location>
        <begin position="303"/>
        <end position="327"/>
    </location>
</feature>
<keyword evidence="4 6" id="KW-1133">Transmembrane helix</keyword>
<dbReference type="Pfam" id="PF13520">
    <property type="entry name" value="AA_permease_2"/>
    <property type="match status" value="1"/>
</dbReference>
<evidence type="ECO:0000313" key="7">
    <source>
        <dbReference type="EMBL" id="MFC7370680.1"/>
    </source>
</evidence>
<evidence type="ECO:0000256" key="1">
    <source>
        <dbReference type="ARBA" id="ARBA00004651"/>
    </source>
</evidence>
<protein>
    <submittedName>
        <fullName evidence="7">Amino acid permease</fullName>
    </submittedName>
</protein>
<dbReference type="PANTHER" id="PTHR42770">
    <property type="entry name" value="AMINO ACID TRANSPORTER-RELATED"/>
    <property type="match status" value="1"/>
</dbReference>
<feature type="transmembrane region" description="Helical" evidence="6">
    <location>
        <begin position="224"/>
        <end position="242"/>
    </location>
</feature>
<dbReference type="InterPro" id="IPR002293">
    <property type="entry name" value="AA/rel_permease1"/>
</dbReference>
<keyword evidence="8" id="KW-1185">Reference proteome</keyword>